<feature type="non-terminal residue" evidence="1">
    <location>
        <position position="1"/>
    </location>
</feature>
<dbReference type="EMBL" id="CAJVPM010025195">
    <property type="protein sequence ID" value="CAG8656909.1"/>
    <property type="molecule type" value="Genomic_DNA"/>
</dbReference>
<reference evidence="1" key="1">
    <citation type="submission" date="2021-06" db="EMBL/GenBank/DDBJ databases">
        <authorList>
            <person name="Kallberg Y."/>
            <person name="Tangrot J."/>
            <person name="Rosling A."/>
        </authorList>
    </citation>
    <scope>NUCLEOTIDE SEQUENCE</scope>
    <source>
        <strain evidence="1">AU212A</strain>
    </source>
</reference>
<organism evidence="1 2">
    <name type="scientific">Scutellospora calospora</name>
    <dbReference type="NCBI Taxonomy" id="85575"/>
    <lineage>
        <taxon>Eukaryota</taxon>
        <taxon>Fungi</taxon>
        <taxon>Fungi incertae sedis</taxon>
        <taxon>Mucoromycota</taxon>
        <taxon>Glomeromycotina</taxon>
        <taxon>Glomeromycetes</taxon>
        <taxon>Diversisporales</taxon>
        <taxon>Gigasporaceae</taxon>
        <taxon>Scutellospora</taxon>
    </lineage>
</organism>
<feature type="non-terminal residue" evidence="1">
    <location>
        <position position="78"/>
    </location>
</feature>
<name>A0ACA9NN28_9GLOM</name>
<dbReference type="Proteomes" id="UP000789860">
    <property type="component" value="Unassembled WGS sequence"/>
</dbReference>
<keyword evidence="2" id="KW-1185">Reference proteome</keyword>
<evidence type="ECO:0000313" key="1">
    <source>
        <dbReference type="EMBL" id="CAG8656909.1"/>
    </source>
</evidence>
<sequence>NIKNNYYSSKNKELMYELLEANTFKRVDEIFDELKASDKLNINSNYTNKAPDNTNIAEASHTNINCDGKALSLENAIL</sequence>
<proteinExistence type="predicted"/>
<accession>A0ACA9NN28</accession>
<protein>
    <submittedName>
        <fullName evidence="1">1047_t:CDS:1</fullName>
    </submittedName>
</protein>
<gene>
    <name evidence="1" type="ORF">SCALOS_LOCUS8882</name>
</gene>
<evidence type="ECO:0000313" key="2">
    <source>
        <dbReference type="Proteomes" id="UP000789860"/>
    </source>
</evidence>
<comment type="caution">
    <text evidence="1">The sequence shown here is derived from an EMBL/GenBank/DDBJ whole genome shotgun (WGS) entry which is preliminary data.</text>
</comment>